<accession>A0A6J6N8P8</accession>
<evidence type="ECO:0000313" key="3">
    <source>
        <dbReference type="EMBL" id="CAB4682506.1"/>
    </source>
</evidence>
<dbReference type="PANTHER" id="PTHR30290:SF83">
    <property type="entry name" value="ABC TRANSPORTER SUBSTRATE-BINDING PROTEIN"/>
    <property type="match status" value="1"/>
</dbReference>
<dbReference type="Gene3D" id="3.10.105.10">
    <property type="entry name" value="Dipeptide-binding Protein, Domain 3"/>
    <property type="match status" value="1"/>
</dbReference>
<dbReference type="CDD" id="cd08506">
    <property type="entry name" value="PBP2_clavulanate_OppA2"/>
    <property type="match status" value="1"/>
</dbReference>
<dbReference type="EMBL" id="CAEZWW010000188">
    <property type="protein sequence ID" value="CAB4682506.1"/>
    <property type="molecule type" value="Genomic_DNA"/>
</dbReference>
<dbReference type="GO" id="GO:1904680">
    <property type="term" value="F:peptide transmembrane transporter activity"/>
    <property type="evidence" value="ECO:0007669"/>
    <property type="project" value="TreeGrafter"/>
</dbReference>
<dbReference type="AlphaFoldDB" id="A0A6J6N8P8"/>
<feature type="compositionally biased region" description="Low complexity" evidence="1">
    <location>
        <begin position="31"/>
        <end position="48"/>
    </location>
</feature>
<name>A0A6J6N8P8_9ZZZZ</name>
<dbReference type="InterPro" id="IPR039424">
    <property type="entry name" value="SBP_5"/>
</dbReference>
<dbReference type="PIRSF" id="PIRSF002741">
    <property type="entry name" value="MppA"/>
    <property type="match status" value="1"/>
</dbReference>
<feature type="region of interest" description="Disordered" evidence="1">
    <location>
        <begin position="31"/>
        <end position="53"/>
    </location>
</feature>
<dbReference type="Gene3D" id="3.40.190.10">
    <property type="entry name" value="Periplasmic binding protein-like II"/>
    <property type="match status" value="1"/>
</dbReference>
<proteinExistence type="predicted"/>
<feature type="domain" description="Solute-binding protein family 5" evidence="2">
    <location>
        <begin position="109"/>
        <end position="516"/>
    </location>
</feature>
<dbReference type="SUPFAM" id="SSF53850">
    <property type="entry name" value="Periplasmic binding protein-like II"/>
    <property type="match status" value="1"/>
</dbReference>
<dbReference type="Pfam" id="PF00496">
    <property type="entry name" value="SBP_bac_5"/>
    <property type="match status" value="1"/>
</dbReference>
<dbReference type="GO" id="GO:0043190">
    <property type="term" value="C:ATP-binding cassette (ABC) transporter complex"/>
    <property type="evidence" value="ECO:0007669"/>
    <property type="project" value="InterPro"/>
</dbReference>
<evidence type="ECO:0000259" key="2">
    <source>
        <dbReference type="Pfam" id="PF00496"/>
    </source>
</evidence>
<dbReference type="InterPro" id="IPR030678">
    <property type="entry name" value="Peptide/Ni-bd"/>
</dbReference>
<dbReference type="GO" id="GO:0042597">
    <property type="term" value="C:periplasmic space"/>
    <property type="evidence" value="ECO:0007669"/>
    <property type="project" value="UniProtKB-ARBA"/>
</dbReference>
<organism evidence="3">
    <name type="scientific">freshwater metagenome</name>
    <dbReference type="NCBI Taxonomy" id="449393"/>
    <lineage>
        <taxon>unclassified sequences</taxon>
        <taxon>metagenomes</taxon>
        <taxon>ecological metagenomes</taxon>
    </lineage>
</organism>
<evidence type="ECO:0000256" key="1">
    <source>
        <dbReference type="SAM" id="MobiDB-lite"/>
    </source>
</evidence>
<dbReference type="InterPro" id="IPR000914">
    <property type="entry name" value="SBP_5_dom"/>
</dbReference>
<sequence length="598" mass="63207">MGKANKGLRLAAVGAVAALALAACGGGSSSSTSASGGAEPAQSGASSSGAGGGEPAKGGTLYYLTNAEQFDQIDPQRIYTGEDLAFFNGTIYRTLTAYKFSPDAAEGTEIVGDLATDTGTVTNGGKTWAFTIRDGATFQDGSPVTCADVAYGTSRTFATDVITGGPTYAISMLDIPTLEDGSSAYKGPYTGEGQDLFDKAVTCSADGKTITFNLSRPVPDFNYTVTLTAFAPVPKASDTGEKYGDAPVSSGPYKIESNKNGKGGKMVLVRNDKWDPASDDYRKAYPDTWEVDYGLDVKVIDQRLITSSGNDATALALGVEPEQLGVIYKSPTEVNPEFAGRAISELDPYVRYLAINTAKVPNLKIRQAIAVALDRDALRKNAGGDFAGDYADGVIKPNMGVDYAPTGMWETLLGEKVADGGNPELAKKLIAESGEAAPTITFDYPQSPTADKAAAIVVDSLGKAGITVKPNPIEPGQYYGVVFDPEKAHELINAGWGPDWPNASTIIPELFTPTGGFNLSQYDNAEFNAAVEAAKIEPDRAKQAKMWQDLNTKAMADVVVIPTRFGREQRVVGKQIGPVYLWPAYGSWPYGEMYAVQQ</sequence>
<reference evidence="3" key="1">
    <citation type="submission" date="2020-05" db="EMBL/GenBank/DDBJ databases">
        <authorList>
            <person name="Chiriac C."/>
            <person name="Salcher M."/>
            <person name="Ghai R."/>
            <person name="Kavagutti S V."/>
        </authorList>
    </citation>
    <scope>NUCLEOTIDE SEQUENCE</scope>
</reference>
<protein>
    <submittedName>
        <fullName evidence="3">Unannotated protein</fullName>
    </submittedName>
</protein>
<gene>
    <name evidence="3" type="ORF">UFOPK2310_01319</name>
</gene>
<dbReference type="PROSITE" id="PS51257">
    <property type="entry name" value="PROKAR_LIPOPROTEIN"/>
    <property type="match status" value="1"/>
</dbReference>
<dbReference type="GO" id="GO:0015833">
    <property type="term" value="P:peptide transport"/>
    <property type="evidence" value="ECO:0007669"/>
    <property type="project" value="TreeGrafter"/>
</dbReference>
<dbReference type="PANTHER" id="PTHR30290">
    <property type="entry name" value="PERIPLASMIC BINDING COMPONENT OF ABC TRANSPORTER"/>
    <property type="match status" value="1"/>
</dbReference>